<organism evidence="1 2">
    <name type="scientific">Petrolisthes cinctipes</name>
    <name type="common">Flat porcelain crab</name>
    <dbReference type="NCBI Taxonomy" id="88211"/>
    <lineage>
        <taxon>Eukaryota</taxon>
        <taxon>Metazoa</taxon>
        <taxon>Ecdysozoa</taxon>
        <taxon>Arthropoda</taxon>
        <taxon>Crustacea</taxon>
        <taxon>Multicrustacea</taxon>
        <taxon>Malacostraca</taxon>
        <taxon>Eumalacostraca</taxon>
        <taxon>Eucarida</taxon>
        <taxon>Decapoda</taxon>
        <taxon>Pleocyemata</taxon>
        <taxon>Anomura</taxon>
        <taxon>Galatheoidea</taxon>
        <taxon>Porcellanidae</taxon>
        <taxon>Petrolisthes</taxon>
    </lineage>
</organism>
<sequence length="87" mass="10248">MVPEAMRTSINPIIAKLGERIYLESDYDESDPYKLLVERTLEGTHTLIVATFYLEWTIRKKGITHLTYLLDEKVFFLSFLFSRCWAV</sequence>
<protein>
    <submittedName>
        <fullName evidence="1">Uncharacterized protein</fullName>
    </submittedName>
</protein>
<dbReference type="AlphaFoldDB" id="A0AAE1FTQ0"/>
<reference evidence="1" key="1">
    <citation type="submission" date="2023-10" db="EMBL/GenBank/DDBJ databases">
        <title>Genome assemblies of two species of porcelain crab, Petrolisthes cinctipes and Petrolisthes manimaculis (Anomura: Porcellanidae).</title>
        <authorList>
            <person name="Angst P."/>
        </authorList>
    </citation>
    <scope>NUCLEOTIDE SEQUENCE</scope>
    <source>
        <strain evidence="1">PB745_01</strain>
        <tissue evidence="1">Gill</tissue>
    </source>
</reference>
<evidence type="ECO:0000313" key="1">
    <source>
        <dbReference type="EMBL" id="KAK3880453.1"/>
    </source>
</evidence>
<proteinExistence type="predicted"/>
<accession>A0AAE1FTQ0</accession>
<name>A0AAE1FTQ0_PETCI</name>
<dbReference type="EMBL" id="JAWQEG010001323">
    <property type="protein sequence ID" value="KAK3880453.1"/>
    <property type="molecule type" value="Genomic_DNA"/>
</dbReference>
<keyword evidence="2" id="KW-1185">Reference proteome</keyword>
<gene>
    <name evidence="1" type="ORF">Pcinc_015055</name>
</gene>
<dbReference type="Proteomes" id="UP001286313">
    <property type="component" value="Unassembled WGS sequence"/>
</dbReference>
<comment type="caution">
    <text evidence="1">The sequence shown here is derived from an EMBL/GenBank/DDBJ whole genome shotgun (WGS) entry which is preliminary data.</text>
</comment>
<evidence type="ECO:0000313" key="2">
    <source>
        <dbReference type="Proteomes" id="UP001286313"/>
    </source>
</evidence>